<proteinExistence type="predicted"/>
<keyword evidence="2" id="KW-1185">Reference proteome</keyword>
<comment type="caution">
    <text evidence="1">The sequence shown here is derived from an EMBL/GenBank/DDBJ whole genome shotgun (WGS) entry which is preliminary data.</text>
</comment>
<evidence type="ECO:0000313" key="1">
    <source>
        <dbReference type="EMBL" id="MEQ2301182.1"/>
    </source>
</evidence>
<organism evidence="1 2">
    <name type="scientific">Ameca splendens</name>
    <dbReference type="NCBI Taxonomy" id="208324"/>
    <lineage>
        <taxon>Eukaryota</taxon>
        <taxon>Metazoa</taxon>
        <taxon>Chordata</taxon>
        <taxon>Craniata</taxon>
        <taxon>Vertebrata</taxon>
        <taxon>Euteleostomi</taxon>
        <taxon>Actinopterygii</taxon>
        <taxon>Neopterygii</taxon>
        <taxon>Teleostei</taxon>
        <taxon>Neoteleostei</taxon>
        <taxon>Acanthomorphata</taxon>
        <taxon>Ovalentaria</taxon>
        <taxon>Atherinomorphae</taxon>
        <taxon>Cyprinodontiformes</taxon>
        <taxon>Goodeidae</taxon>
        <taxon>Ameca</taxon>
    </lineage>
</organism>
<evidence type="ECO:0000313" key="2">
    <source>
        <dbReference type="Proteomes" id="UP001469553"/>
    </source>
</evidence>
<dbReference type="Proteomes" id="UP001469553">
    <property type="component" value="Unassembled WGS sequence"/>
</dbReference>
<dbReference type="EMBL" id="JAHRIP010051522">
    <property type="protein sequence ID" value="MEQ2301182.1"/>
    <property type="molecule type" value="Genomic_DNA"/>
</dbReference>
<sequence>MFLTVQLWSNTDLWTQLCPFSVGTYSTRVGSGRHLDVGGIVIARPPYSVETKHNNGGPAALWLLSHQKRQDKASGSVTERERSHGAVPARARVRATLPTASLL</sequence>
<name>A0ABV0Z4R9_9TELE</name>
<gene>
    <name evidence="1" type="ORF">AMECASPLE_033315</name>
</gene>
<reference evidence="1 2" key="1">
    <citation type="submission" date="2021-06" db="EMBL/GenBank/DDBJ databases">
        <authorList>
            <person name="Palmer J.M."/>
        </authorList>
    </citation>
    <scope>NUCLEOTIDE SEQUENCE [LARGE SCALE GENOMIC DNA]</scope>
    <source>
        <strain evidence="1 2">AS_MEX2019</strain>
        <tissue evidence="1">Muscle</tissue>
    </source>
</reference>
<protein>
    <submittedName>
        <fullName evidence="1">Uncharacterized protein</fullName>
    </submittedName>
</protein>
<accession>A0ABV0Z4R9</accession>